<dbReference type="CDD" id="cd06261">
    <property type="entry name" value="TM_PBP2"/>
    <property type="match status" value="1"/>
</dbReference>
<evidence type="ECO:0000256" key="2">
    <source>
        <dbReference type="ARBA" id="ARBA00022692"/>
    </source>
</evidence>
<dbReference type="AlphaFoldDB" id="A0A3S1AEJ8"/>
<keyword evidence="3 5" id="KW-1133">Transmembrane helix</keyword>
<feature type="transmembrane region" description="Helical" evidence="5">
    <location>
        <begin position="31"/>
        <end position="52"/>
    </location>
</feature>
<dbReference type="InterPro" id="IPR035906">
    <property type="entry name" value="MetI-like_sf"/>
</dbReference>
<dbReference type="PROSITE" id="PS50928">
    <property type="entry name" value="ABC_TM1"/>
    <property type="match status" value="1"/>
</dbReference>
<organism evidence="7 8">
    <name type="scientific">Dulcicalothrix desertica PCC 7102</name>
    <dbReference type="NCBI Taxonomy" id="232991"/>
    <lineage>
        <taxon>Bacteria</taxon>
        <taxon>Bacillati</taxon>
        <taxon>Cyanobacteriota</taxon>
        <taxon>Cyanophyceae</taxon>
        <taxon>Nostocales</taxon>
        <taxon>Calotrichaceae</taxon>
        <taxon>Dulcicalothrix</taxon>
    </lineage>
</organism>
<keyword evidence="4 5" id="KW-0472">Membrane</keyword>
<dbReference type="GO" id="GO:0055085">
    <property type="term" value="P:transmembrane transport"/>
    <property type="evidence" value="ECO:0007669"/>
    <property type="project" value="InterPro"/>
</dbReference>
<evidence type="ECO:0000256" key="3">
    <source>
        <dbReference type="ARBA" id="ARBA00022989"/>
    </source>
</evidence>
<evidence type="ECO:0000313" key="7">
    <source>
        <dbReference type="EMBL" id="RUS99325.1"/>
    </source>
</evidence>
<sequence>MDVLQSIPVLSIAPGVVLGLIALFPGQRIGIEIAAILMIFTGMTWNMVFSFYQSLRGIPIELREAARVYGLSGWQRFWTLELPSGAIGLVWNSVMSVAGGWFFLIAIESLTLGDKNFRLPGLGASERCSSRYR</sequence>
<name>A0A3S1AEJ8_9CYAN</name>
<dbReference type="RefSeq" id="WP_233787230.1">
    <property type="nucleotide sequence ID" value="NZ_RSCL01000026.1"/>
</dbReference>
<evidence type="ECO:0000256" key="4">
    <source>
        <dbReference type="ARBA" id="ARBA00023136"/>
    </source>
</evidence>
<dbReference type="EMBL" id="RSCL01000026">
    <property type="protein sequence ID" value="RUS99325.1"/>
    <property type="molecule type" value="Genomic_DNA"/>
</dbReference>
<dbReference type="SUPFAM" id="SSF161098">
    <property type="entry name" value="MetI-like"/>
    <property type="match status" value="1"/>
</dbReference>
<comment type="subcellular location">
    <subcellularLocation>
        <location evidence="5">Cell membrane</location>
        <topology evidence="5">Multi-pass membrane protein</topology>
    </subcellularLocation>
    <subcellularLocation>
        <location evidence="1">Membrane</location>
        <topology evidence="1">Multi-pass membrane protein</topology>
    </subcellularLocation>
</comment>
<dbReference type="Proteomes" id="UP000271624">
    <property type="component" value="Unassembled WGS sequence"/>
</dbReference>
<protein>
    <recommendedName>
        <fullName evidence="6">ABC transmembrane type-1 domain-containing protein</fullName>
    </recommendedName>
</protein>
<gene>
    <name evidence="7" type="ORF">DSM106972_077670</name>
</gene>
<evidence type="ECO:0000313" key="8">
    <source>
        <dbReference type="Proteomes" id="UP000271624"/>
    </source>
</evidence>
<proteinExistence type="inferred from homology"/>
<dbReference type="Gene3D" id="1.10.3720.10">
    <property type="entry name" value="MetI-like"/>
    <property type="match status" value="1"/>
</dbReference>
<reference evidence="7" key="1">
    <citation type="submission" date="2018-12" db="EMBL/GenBank/DDBJ databases">
        <authorList>
            <person name="Will S."/>
            <person name="Neumann-Schaal M."/>
            <person name="Henke P."/>
        </authorList>
    </citation>
    <scope>NUCLEOTIDE SEQUENCE</scope>
    <source>
        <strain evidence="7">PCC 7102</strain>
    </source>
</reference>
<dbReference type="Pfam" id="PF00528">
    <property type="entry name" value="BPD_transp_1"/>
    <property type="match status" value="1"/>
</dbReference>
<keyword evidence="5" id="KW-0813">Transport</keyword>
<accession>A0A3S1AEJ8</accession>
<keyword evidence="8" id="KW-1185">Reference proteome</keyword>
<evidence type="ECO:0000256" key="1">
    <source>
        <dbReference type="ARBA" id="ARBA00004141"/>
    </source>
</evidence>
<dbReference type="InterPro" id="IPR000515">
    <property type="entry name" value="MetI-like"/>
</dbReference>
<keyword evidence="2 5" id="KW-0812">Transmembrane</keyword>
<comment type="caution">
    <text evidence="7">The sequence shown here is derived from an EMBL/GenBank/DDBJ whole genome shotgun (WGS) entry which is preliminary data.</text>
</comment>
<feature type="domain" description="ABC transmembrane type-1" evidence="6">
    <location>
        <begin position="1"/>
        <end position="133"/>
    </location>
</feature>
<feature type="transmembrane region" description="Helical" evidence="5">
    <location>
        <begin position="6"/>
        <end position="24"/>
    </location>
</feature>
<reference evidence="7" key="2">
    <citation type="journal article" date="2019" name="Genome Biol. Evol.">
        <title>Day and night: Metabolic profiles and evolutionary relationships of six axenic non-marine cyanobacteria.</title>
        <authorList>
            <person name="Will S.E."/>
            <person name="Henke P."/>
            <person name="Boedeker C."/>
            <person name="Huang S."/>
            <person name="Brinkmann H."/>
            <person name="Rohde M."/>
            <person name="Jarek M."/>
            <person name="Friedl T."/>
            <person name="Seufert S."/>
            <person name="Schumacher M."/>
            <person name="Overmann J."/>
            <person name="Neumann-Schaal M."/>
            <person name="Petersen J."/>
        </authorList>
    </citation>
    <scope>NUCLEOTIDE SEQUENCE [LARGE SCALE GENOMIC DNA]</scope>
    <source>
        <strain evidence="7">PCC 7102</strain>
    </source>
</reference>
<feature type="transmembrane region" description="Helical" evidence="5">
    <location>
        <begin position="86"/>
        <end position="107"/>
    </location>
</feature>
<dbReference type="GO" id="GO:0005886">
    <property type="term" value="C:plasma membrane"/>
    <property type="evidence" value="ECO:0007669"/>
    <property type="project" value="UniProtKB-SubCell"/>
</dbReference>
<comment type="similarity">
    <text evidence="5">Belongs to the binding-protein-dependent transport system permease family.</text>
</comment>
<evidence type="ECO:0000256" key="5">
    <source>
        <dbReference type="RuleBase" id="RU363032"/>
    </source>
</evidence>
<dbReference type="PANTHER" id="PTHR42744">
    <property type="entry name" value="BINDING-PROTEIN-DEPENDENT TRANSPORT SYSTEMS INNER MEMBRANE COMPONENT"/>
    <property type="match status" value="1"/>
</dbReference>
<evidence type="ECO:0000259" key="6">
    <source>
        <dbReference type="PROSITE" id="PS50928"/>
    </source>
</evidence>
<dbReference type="PANTHER" id="PTHR42744:SF1">
    <property type="entry name" value="BINDING-PROTEIN-DEPENDENT TRANSPORT SYSTEMS INNER MEMBRANE COMPONENT"/>
    <property type="match status" value="1"/>
</dbReference>